<dbReference type="EMBL" id="SNYW01000006">
    <property type="protein sequence ID" value="TDQ84246.1"/>
    <property type="molecule type" value="Genomic_DNA"/>
</dbReference>
<sequence>MSRPTRQLIWMLVALAAVGLTTGLLAGPISIAFSHNPALNSGIIVVLVIGIIFTFWQVIRLNTDINWLEDFRKAGYPSSFAQPRLLAPMAAMLKDKTGRFTLNASSLRSLLDGIQSRLDDSREISRYLASLLIFLGLLGTFWGLLGTVKGVADAITNLQIVGGQDPAVTFDTLKSSLAAPLSGMGIAFSSSLFGLAGSLIIGFLELQASQAQNRFFNELEDWLSGQTRLTSGSGAFADAGDQPIPAYIQALLEQTAESMGELQRIMQRSEEARGASAQGFKLLADQLVMLGDQLNNQQQVTARLAEMQGEMRSALGRLGDLAASGGFGIDANSRTHLRNIDTHLARLAEDVAQGRNQSVQDIRAEIKVLARTIAAAASSER</sequence>
<feature type="transmembrane region" description="Helical" evidence="1">
    <location>
        <begin position="42"/>
        <end position="59"/>
    </location>
</feature>
<dbReference type="Proteomes" id="UP000295783">
    <property type="component" value="Unassembled WGS sequence"/>
</dbReference>
<accession>A0A4R6WRW0</accession>
<dbReference type="AlphaFoldDB" id="A0A4R6WRW0"/>
<dbReference type="OrthoDB" id="9794540at2"/>
<evidence type="ECO:0000313" key="3">
    <source>
        <dbReference type="Proteomes" id="UP000295783"/>
    </source>
</evidence>
<gene>
    <name evidence="2" type="ORF">A8950_0794</name>
</gene>
<keyword evidence="1" id="KW-1133">Transmembrane helix</keyword>
<evidence type="ECO:0000313" key="2">
    <source>
        <dbReference type="EMBL" id="TDQ84246.1"/>
    </source>
</evidence>
<keyword evidence="3" id="KW-1185">Reference proteome</keyword>
<evidence type="ECO:0000256" key="1">
    <source>
        <dbReference type="SAM" id="Phobius"/>
    </source>
</evidence>
<name>A0A4R6WRW0_9PROT</name>
<keyword evidence="1" id="KW-0472">Membrane</keyword>
<feature type="transmembrane region" description="Helical" evidence="1">
    <location>
        <begin position="127"/>
        <end position="145"/>
    </location>
</feature>
<dbReference type="RefSeq" id="WP_133612285.1">
    <property type="nucleotide sequence ID" value="NZ_SNYW01000006.1"/>
</dbReference>
<reference evidence="2 3" key="1">
    <citation type="submission" date="2019-03" db="EMBL/GenBank/DDBJ databases">
        <title>Genomic Encyclopedia of Type Strains, Phase III (KMG-III): the genomes of soil and plant-associated and newly described type strains.</title>
        <authorList>
            <person name="Whitman W."/>
        </authorList>
    </citation>
    <scope>NUCLEOTIDE SEQUENCE [LARGE SCALE GENOMIC DNA]</scope>
    <source>
        <strain evidence="2 3">CGMCC 1.7660</strain>
    </source>
</reference>
<keyword evidence="1" id="KW-0812">Transmembrane</keyword>
<comment type="caution">
    <text evidence="2">The sequence shown here is derived from an EMBL/GenBank/DDBJ whole genome shotgun (WGS) entry which is preliminary data.</text>
</comment>
<proteinExistence type="predicted"/>
<protein>
    <recommendedName>
        <fullName evidence="4">MotA/TolQ/ExbB proton channel family protein</fullName>
    </recommendedName>
</protein>
<feature type="transmembrane region" description="Helical" evidence="1">
    <location>
        <begin position="181"/>
        <end position="204"/>
    </location>
</feature>
<evidence type="ECO:0008006" key="4">
    <source>
        <dbReference type="Google" id="ProtNLM"/>
    </source>
</evidence>
<organism evidence="2 3">
    <name type="scientific">Dongia mobilis</name>
    <dbReference type="NCBI Taxonomy" id="578943"/>
    <lineage>
        <taxon>Bacteria</taxon>
        <taxon>Pseudomonadati</taxon>
        <taxon>Pseudomonadota</taxon>
        <taxon>Alphaproteobacteria</taxon>
        <taxon>Rhodospirillales</taxon>
        <taxon>Dongiaceae</taxon>
        <taxon>Dongia</taxon>
    </lineage>
</organism>